<gene>
    <name evidence="7" type="ORF">G5B47_02680</name>
</gene>
<dbReference type="GO" id="GO:0006310">
    <property type="term" value="P:DNA recombination"/>
    <property type="evidence" value="ECO:0007669"/>
    <property type="project" value="UniProtKB-KW"/>
</dbReference>
<dbReference type="PROSITE" id="PS51900">
    <property type="entry name" value="CB"/>
    <property type="match status" value="1"/>
</dbReference>
<dbReference type="CDD" id="cd00397">
    <property type="entry name" value="DNA_BRE_C"/>
    <property type="match status" value="1"/>
</dbReference>
<dbReference type="InterPro" id="IPR050090">
    <property type="entry name" value="Tyrosine_recombinase_XerCD"/>
</dbReference>
<dbReference type="GO" id="GO:0003677">
    <property type="term" value="F:DNA binding"/>
    <property type="evidence" value="ECO:0007669"/>
    <property type="project" value="UniProtKB-UniRule"/>
</dbReference>
<dbReference type="PANTHER" id="PTHR30349:SF41">
    <property type="entry name" value="INTEGRASE_RECOMBINASE PROTEIN MJ0367-RELATED"/>
    <property type="match status" value="1"/>
</dbReference>
<dbReference type="AlphaFoldDB" id="A0A6M1PFG5"/>
<comment type="caution">
    <text evidence="7">The sequence shown here is derived from an EMBL/GenBank/DDBJ whole genome shotgun (WGS) entry which is preliminary data.</text>
</comment>
<keyword evidence="8" id="KW-1185">Reference proteome</keyword>
<dbReference type="InterPro" id="IPR002104">
    <property type="entry name" value="Integrase_catalytic"/>
</dbReference>
<organism evidence="7 8">
    <name type="scientific">Paenibacillus apii</name>
    <dbReference type="NCBI Taxonomy" id="1850370"/>
    <lineage>
        <taxon>Bacteria</taxon>
        <taxon>Bacillati</taxon>
        <taxon>Bacillota</taxon>
        <taxon>Bacilli</taxon>
        <taxon>Bacillales</taxon>
        <taxon>Paenibacillaceae</taxon>
        <taxon>Paenibacillus</taxon>
    </lineage>
</organism>
<feature type="domain" description="Core-binding (CB)" evidence="6">
    <location>
        <begin position="1"/>
        <end position="79"/>
    </location>
</feature>
<evidence type="ECO:0000256" key="1">
    <source>
        <dbReference type="ARBA" id="ARBA00008857"/>
    </source>
</evidence>
<proteinExistence type="inferred from homology"/>
<dbReference type="GO" id="GO:0015074">
    <property type="term" value="P:DNA integration"/>
    <property type="evidence" value="ECO:0007669"/>
    <property type="project" value="InterPro"/>
</dbReference>
<evidence type="ECO:0000256" key="2">
    <source>
        <dbReference type="ARBA" id="ARBA00023125"/>
    </source>
</evidence>
<dbReference type="InterPro" id="IPR010998">
    <property type="entry name" value="Integrase_recombinase_N"/>
</dbReference>
<dbReference type="PANTHER" id="PTHR30349">
    <property type="entry name" value="PHAGE INTEGRASE-RELATED"/>
    <property type="match status" value="1"/>
</dbReference>
<keyword evidence="2 4" id="KW-0238">DNA-binding</keyword>
<evidence type="ECO:0000313" key="8">
    <source>
        <dbReference type="Proteomes" id="UP000480151"/>
    </source>
</evidence>
<evidence type="ECO:0000256" key="4">
    <source>
        <dbReference type="PROSITE-ProRule" id="PRU01248"/>
    </source>
</evidence>
<dbReference type="SUPFAM" id="SSF56349">
    <property type="entry name" value="DNA breaking-rejoining enzymes"/>
    <property type="match status" value="1"/>
</dbReference>
<dbReference type="Pfam" id="PF00589">
    <property type="entry name" value="Phage_integrase"/>
    <property type="match status" value="1"/>
</dbReference>
<evidence type="ECO:0000256" key="3">
    <source>
        <dbReference type="ARBA" id="ARBA00023172"/>
    </source>
</evidence>
<feature type="domain" description="Tyr recombinase" evidence="5">
    <location>
        <begin position="100"/>
        <end position="281"/>
    </location>
</feature>
<dbReference type="Pfam" id="PF13102">
    <property type="entry name" value="Phage_int_SAM_5"/>
    <property type="match status" value="1"/>
</dbReference>
<evidence type="ECO:0000313" key="7">
    <source>
        <dbReference type="EMBL" id="NGM81314.1"/>
    </source>
</evidence>
<comment type="similarity">
    <text evidence="1">Belongs to the 'phage' integrase family.</text>
</comment>
<reference evidence="7 8" key="1">
    <citation type="submission" date="2020-02" db="EMBL/GenBank/DDBJ databases">
        <authorList>
            <person name="Gao J."/>
            <person name="Sun J."/>
        </authorList>
    </citation>
    <scope>NUCLEOTIDE SEQUENCE [LARGE SCALE GENOMIC DNA]</scope>
    <source>
        <strain evidence="7 8">7124</strain>
    </source>
</reference>
<accession>A0A6M1PFG5</accession>
<protein>
    <submittedName>
        <fullName evidence="7">Tyrosine-type recombinase/integrase</fullName>
    </submittedName>
</protein>
<dbReference type="InterPro" id="IPR011010">
    <property type="entry name" value="DNA_brk_join_enz"/>
</dbReference>
<dbReference type="Proteomes" id="UP000480151">
    <property type="component" value="Unassembled WGS sequence"/>
</dbReference>
<name>A0A6M1PFG5_9BACL</name>
<dbReference type="InterPro" id="IPR025269">
    <property type="entry name" value="SAM-like_dom"/>
</dbReference>
<dbReference type="EMBL" id="JAAKGU010000001">
    <property type="protein sequence ID" value="NGM81314.1"/>
    <property type="molecule type" value="Genomic_DNA"/>
</dbReference>
<dbReference type="PROSITE" id="PS51898">
    <property type="entry name" value="TYR_RECOMBINASE"/>
    <property type="match status" value="1"/>
</dbReference>
<dbReference type="Gene3D" id="1.10.150.130">
    <property type="match status" value="1"/>
</dbReference>
<evidence type="ECO:0000259" key="5">
    <source>
        <dbReference type="PROSITE" id="PS51898"/>
    </source>
</evidence>
<keyword evidence="3" id="KW-0233">DNA recombination</keyword>
<sequence length="301" mass="35338">MYRESYRYLCDFLAEQKIERTITGITPDLLRSFIAWLLHSKRKWDEHPHKNERNMTLGLSPVTVNTKFGKLRTLFTFLEDEGYIDKNPCAKIRKVKEPQKEMKIMSTDDLKKLLAVPDQRTYAGFRDYVIMNVLIDSFARINEVLTLKVNDVELVHGSIYINETIAKSRRGRTVPIQKRTARLIKELLKECAEFETDYIFCTNYGGPLSDDRFRDRLKKYVKEAGLQIRAHPHLFRHTSATMFLENGGSERYLAEIMGHSDLRMVSKYTHLSQRSIKEKHEQFTPMNNVISGLQKERKTKR</sequence>
<dbReference type="InterPro" id="IPR044068">
    <property type="entry name" value="CB"/>
</dbReference>
<dbReference type="InterPro" id="IPR013762">
    <property type="entry name" value="Integrase-like_cat_sf"/>
</dbReference>
<evidence type="ECO:0000259" key="6">
    <source>
        <dbReference type="PROSITE" id="PS51900"/>
    </source>
</evidence>
<dbReference type="Gene3D" id="1.10.443.10">
    <property type="entry name" value="Intergrase catalytic core"/>
    <property type="match status" value="1"/>
</dbReference>